<gene>
    <name evidence="1" type="ORF">GCM10010993_30290</name>
</gene>
<name>A0ABQ1N6A9_9BACT</name>
<evidence type="ECO:0000313" key="1">
    <source>
        <dbReference type="EMBL" id="GGC49739.1"/>
    </source>
</evidence>
<protein>
    <submittedName>
        <fullName evidence="1">Uncharacterized protein</fullName>
    </submittedName>
</protein>
<proteinExistence type="predicted"/>
<keyword evidence="2" id="KW-1185">Reference proteome</keyword>
<sequence length="64" mass="7417">MTKMIKIPINRKGSLILKNRSKIEFILSGVTIGTYEIKGYSFNSLNLYQLLLIWKVKDNKNIQS</sequence>
<reference evidence="2" key="1">
    <citation type="journal article" date="2019" name="Int. J. Syst. Evol. Microbiol.">
        <title>The Global Catalogue of Microorganisms (GCM) 10K type strain sequencing project: providing services to taxonomists for standard genome sequencing and annotation.</title>
        <authorList>
            <consortium name="The Broad Institute Genomics Platform"/>
            <consortium name="The Broad Institute Genome Sequencing Center for Infectious Disease"/>
            <person name="Wu L."/>
            <person name="Ma J."/>
        </authorList>
    </citation>
    <scope>NUCLEOTIDE SEQUENCE [LARGE SCALE GENOMIC DNA]</scope>
    <source>
        <strain evidence="2">CGMCC 1.12479</strain>
    </source>
</reference>
<dbReference type="EMBL" id="BMFD01000014">
    <property type="protein sequence ID" value="GGC49739.1"/>
    <property type="molecule type" value="Genomic_DNA"/>
</dbReference>
<organism evidence="1 2">
    <name type="scientific">Belliella aquatica</name>
    <dbReference type="NCBI Taxonomy" id="1323734"/>
    <lineage>
        <taxon>Bacteria</taxon>
        <taxon>Pseudomonadati</taxon>
        <taxon>Bacteroidota</taxon>
        <taxon>Cytophagia</taxon>
        <taxon>Cytophagales</taxon>
        <taxon>Cyclobacteriaceae</taxon>
        <taxon>Belliella</taxon>
    </lineage>
</organism>
<dbReference type="Proteomes" id="UP000635885">
    <property type="component" value="Unassembled WGS sequence"/>
</dbReference>
<evidence type="ECO:0000313" key="2">
    <source>
        <dbReference type="Proteomes" id="UP000635885"/>
    </source>
</evidence>
<accession>A0ABQ1N6A9</accession>
<comment type="caution">
    <text evidence="1">The sequence shown here is derived from an EMBL/GenBank/DDBJ whole genome shotgun (WGS) entry which is preliminary data.</text>
</comment>